<feature type="domain" description="AB hydrolase-1" evidence="1">
    <location>
        <begin position="34"/>
        <end position="136"/>
    </location>
</feature>
<dbReference type="STRING" id="1300347.I601_1607"/>
<dbReference type="OrthoDB" id="9802489at2"/>
<dbReference type="Pfam" id="PF00561">
    <property type="entry name" value="Abhydrolase_1"/>
    <property type="match status" value="1"/>
</dbReference>
<protein>
    <submittedName>
        <fullName evidence="3">3-oxoadipate enol-lactonase 2</fullName>
        <ecNumber evidence="3">3.1.1.24</ecNumber>
    </submittedName>
</protein>
<dbReference type="PANTHER" id="PTHR33570:SF2">
    <property type="entry name" value="CARBOXYMUCONOLACTONE DECARBOXYLASE-LIKE DOMAIN-CONTAINING PROTEIN"/>
    <property type="match status" value="1"/>
</dbReference>
<dbReference type="InterPro" id="IPR029032">
    <property type="entry name" value="AhpD-like"/>
</dbReference>
<gene>
    <name evidence="3" type="primary">catD_1</name>
    <name evidence="3" type="ORF">I601_1607</name>
</gene>
<evidence type="ECO:0000259" key="1">
    <source>
        <dbReference type="Pfam" id="PF00561"/>
    </source>
</evidence>
<dbReference type="PANTHER" id="PTHR33570">
    <property type="entry name" value="4-CARBOXYMUCONOLACTONE DECARBOXYLASE FAMILY PROTEIN"/>
    <property type="match status" value="1"/>
</dbReference>
<dbReference type="InterPro" id="IPR029058">
    <property type="entry name" value="AB_hydrolase_fold"/>
</dbReference>
<dbReference type="SUPFAM" id="SSF53474">
    <property type="entry name" value="alpha/beta-Hydrolases"/>
    <property type="match status" value="1"/>
</dbReference>
<keyword evidence="4" id="KW-1185">Reference proteome</keyword>
<dbReference type="Gene3D" id="1.20.1290.10">
    <property type="entry name" value="AhpD-like"/>
    <property type="match status" value="1"/>
</dbReference>
<dbReference type="InterPro" id="IPR003779">
    <property type="entry name" value="CMD-like"/>
</dbReference>
<dbReference type="InterPro" id="IPR052512">
    <property type="entry name" value="4CMD/NDH-1_regulator"/>
</dbReference>
<keyword evidence="3" id="KW-0378">Hydrolase</keyword>
<dbReference type="Proteomes" id="UP000077868">
    <property type="component" value="Chromosome"/>
</dbReference>
<dbReference type="InterPro" id="IPR000073">
    <property type="entry name" value="AB_hydrolase_1"/>
</dbReference>
<accession>A0A1A9GI92</accession>
<dbReference type="RefSeq" id="WP_068108015.1">
    <property type="nucleotide sequence ID" value="NZ_CP015079.1"/>
</dbReference>
<evidence type="ECO:0000313" key="3">
    <source>
        <dbReference type="EMBL" id="ANH38039.1"/>
    </source>
</evidence>
<dbReference type="EMBL" id="CP015079">
    <property type="protein sequence ID" value="ANH38039.1"/>
    <property type="molecule type" value="Genomic_DNA"/>
</dbReference>
<dbReference type="Gene3D" id="3.40.50.1820">
    <property type="entry name" value="alpha/beta hydrolase"/>
    <property type="match status" value="1"/>
</dbReference>
<evidence type="ECO:0000259" key="2">
    <source>
        <dbReference type="Pfam" id="PF02627"/>
    </source>
</evidence>
<dbReference type="SUPFAM" id="SSF69118">
    <property type="entry name" value="AhpD-like"/>
    <property type="match status" value="1"/>
</dbReference>
<dbReference type="AlphaFoldDB" id="A0A1A9GI92"/>
<dbReference type="PATRIC" id="fig|1300347.3.peg.1606"/>
<reference evidence="3 4" key="1">
    <citation type="submission" date="2016-03" db="EMBL/GenBank/DDBJ databases">
        <title>Complete genome sequence of a soil Actinobacterium, Nocardioides dokdonensis FR1436.</title>
        <authorList>
            <person name="Kwon S.-K."/>
            <person name="Kim K."/>
            <person name="Kim J.F."/>
        </authorList>
    </citation>
    <scope>NUCLEOTIDE SEQUENCE [LARGE SCALE GENOMIC DNA]</scope>
    <source>
        <strain evidence="3 4">FR1436</strain>
    </source>
</reference>
<dbReference type="GO" id="GO:0051920">
    <property type="term" value="F:peroxiredoxin activity"/>
    <property type="evidence" value="ECO:0007669"/>
    <property type="project" value="InterPro"/>
</dbReference>
<dbReference type="KEGG" id="ndk:I601_1607"/>
<dbReference type="Pfam" id="PF02627">
    <property type="entry name" value="CMD"/>
    <property type="match status" value="1"/>
</dbReference>
<proteinExistence type="predicted"/>
<evidence type="ECO:0000313" key="4">
    <source>
        <dbReference type="Proteomes" id="UP000077868"/>
    </source>
</evidence>
<dbReference type="EC" id="3.1.1.24" evidence="3"/>
<feature type="domain" description="Carboxymuconolactone decarboxylase-like" evidence="2">
    <location>
        <begin position="288"/>
        <end position="358"/>
    </location>
</feature>
<name>A0A1A9GI92_9ACTN</name>
<sequence>MKSRAPVTAVRLGGRPELPLLVLGPALGTTAQTLWTEAAQHLTEHFQVVAWDLPGHGTNRSPVENPFTMSELAAGVLDVVGTIGTALQAPTFHYAGDSVGGAVGLQLLLDAPDRVESATLLCTGAAIGTPESWAERIETVRASGTASLVAASASRWFGQGFLDRAPEAGSALLHALSEADDEGYAAVCAALARFDVRSRLGRITTPVLAVAGSEDAATPPASLREIADGVQDGRLVVLDGVAHLAPAESPLDVARLVREHALGPDPEPAAGIGDGAFGDLVTVLGVDGIWSRPGLDRRDRTLVALTALVAGGHDQDLADHVREARRQGLGRDEIEELLVHAAVYCGLPRASAALRVVRSALADDAEG</sequence>
<organism evidence="3 4">
    <name type="scientific">Nocardioides dokdonensis FR1436</name>
    <dbReference type="NCBI Taxonomy" id="1300347"/>
    <lineage>
        <taxon>Bacteria</taxon>
        <taxon>Bacillati</taxon>
        <taxon>Actinomycetota</taxon>
        <taxon>Actinomycetes</taxon>
        <taxon>Propionibacteriales</taxon>
        <taxon>Nocardioidaceae</taxon>
        <taxon>Nocardioides</taxon>
    </lineage>
</organism>
<dbReference type="PRINTS" id="PR00111">
    <property type="entry name" value="ABHYDROLASE"/>
</dbReference>
<dbReference type="GO" id="GO:0047570">
    <property type="term" value="F:3-oxoadipate enol-lactonase activity"/>
    <property type="evidence" value="ECO:0007669"/>
    <property type="project" value="UniProtKB-EC"/>
</dbReference>